<dbReference type="SUPFAM" id="SSF144284">
    <property type="entry name" value="Sec2 N-terminal region"/>
    <property type="match status" value="1"/>
</dbReference>
<name>A0A899FW88_9ASCO</name>
<evidence type="ECO:0000313" key="4">
    <source>
        <dbReference type="EMBL" id="QSL64575.1"/>
    </source>
</evidence>
<evidence type="ECO:0000313" key="5">
    <source>
        <dbReference type="Proteomes" id="UP000663699"/>
    </source>
</evidence>
<dbReference type="GO" id="GO:0006887">
    <property type="term" value="P:exocytosis"/>
    <property type="evidence" value="ECO:0007669"/>
    <property type="project" value="TreeGrafter"/>
</dbReference>
<feature type="coiled-coil region" evidence="2">
    <location>
        <begin position="53"/>
        <end position="94"/>
    </location>
</feature>
<keyword evidence="1 2" id="KW-0175">Coiled coil</keyword>
<protein>
    <recommendedName>
        <fullName evidence="3">GDP/GTP exchange factor Sec2 N-terminal domain-containing protein</fullName>
    </recommendedName>
</protein>
<dbReference type="GO" id="GO:0005085">
    <property type="term" value="F:guanyl-nucleotide exchange factor activity"/>
    <property type="evidence" value="ECO:0007669"/>
    <property type="project" value="InterPro"/>
</dbReference>
<dbReference type="EMBL" id="CP054534">
    <property type="protein sequence ID" value="QSL64575.1"/>
    <property type="molecule type" value="Genomic_DNA"/>
</dbReference>
<evidence type="ECO:0000256" key="2">
    <source>
        <dbReference type="SAM" id="Coils"/>
    </source>
</evidence>
<dbReference type="Pfam" id="PF06428">
    <property type="entry name" value="Sec2p"/>
    <property type="match status" value="1"/>
</dbReference>
<dbReference type="Proteomes" id="UP000663699">
    <property type="component" value="Chromosome 3"/>
</dbReference>
<dbReference type="PANTHER" id="PTHR14430:SF0">
    <property type="entry name" value="SEC2P DOMAIN-CONTAINING PROTEIN"/>
    <property type="match status" value="1"/>
</dbReference>
<dbReference type="PANTHER" id="PTHR14430">
    <property type="entry name" value="RABIN3-RELATED"/>
    <property type="match status" value="1"/>
</dbReference>
<dbReference type="GO" id="GO:0051286">
    <property type="term" value="C:cell tip"/>
    <property type="evidence" value="ECO:0007669"/>
    <property type="project" value="TreeGrafter"/>
</dbReference>
<dbReference type="AlphaFoldDB" id="A0A899FW88"/>
<dbReference type="Pfam" id="PF25555">
    <property type="entry name" value="RAB3A-like_C"/>
    <property type="match status" value="1"/>
</dbReference>
<dbReference type="GO" id="GO:0070319">
    <property type="term" value="C:Golgi to plasma membrane transport vesicle"/>
    <property type="evidence" value="ECO:0007669"/>
    <property type="project" value="TreeGrafter"/>
</dbReference>
<dbReference type="Gene3D" id="6.10.140.910">
    <property type="match status" value="1"/>
</dbReference>
<gene>
    <name evidence="4" type="ORF">MERGE_001876</name>
</gene>
<sequence>MGEEGSPIFVENRLNKELSMLNSKLVASIEKQASLEDNIHWTCHELMLAKAKIRELEASQKDYMTRMEQALLEKQDVEKEIQRLMARLMEEKQQRGKAEIYKHTVEKELEDLTKTLFEEANRMVSSAHRDRDRLEKYNEHLQAKLKDTEGLLHYHEKQLAELKDVMQHMSNEEGGSIPSTPKKSENRISIGKNNELIREIEEEEKQESSICSTGLFIRRDIPIFQEFMIFLQGLRLQKNPTPSTQGMNMTLTSGMLLNSVSSLDLPIYYGLNGSSNTVQNLTTSPPFQANNLGSSNFFKDSKFIKRCIYEDIEPTLRLDNSPSLSWLARRTMLSSILDGHLVIEPVSSKSFDVPSVCALCGNNCCGDKDTRIHQFRTSESQIPPKSYPLCSYCLRRLRSVCNFAGFLRQLRDGLWKTDDEDIEIKAWEEVIRLREAMFWSRIGASDQMESIQNKINFL</sequence>
<feature type="coiled-coil region" evidence="2">
    <location>
        <begin position="131"/>
        <end position="172"/>
    </location>
</feature>
<proteinExistence type="predicted"/>
<organism evidence="4 5">
    <name type="scientific">Pneumocystis wakefieldiae</name>
    <dbReference type="NCBI Taxonomy" id="38082"/>
    <lineage>
        <taxon>Eukaryota</taxon>
        <taxon>Fungi</taxon>
        <taxon>Dikarya</taxon>
        <taxon>Ascomycota</taxon>
        <taxon>Taphrinomycotina</taxon>
        <taxon>Pneumocystomycetes</taxon>
        <taxon>Pneumocystaceae</taxon>
        <taxon>Pneumocystis</taxon>
    </lineage>
</organism>
<reference evidence="4" key="1">
    <citation type="submission" date="2020-06" db="EMBL/GenBank/DDBJ databases">
        <title>Genomes of multiple members of Pneumocystis genus reveal paths to human pathogen Pneumocystis jirovecii.</title>
        <authorList>
            <person name="Cisse O.H."/>
            <person name="Ma L."/>
            <person name="Dekker J."/>
            <person name="Khil P."/>
            <person name="Jo J."/>
            <person name="Brenchley J."/>
            <person name="Blair R."/>
            <person name="Pahar B."/>
            <person name="Chabe M."/>
            <person name="Van Rompay K.A."/>
            <person name="Keesler R."/>
            <person name="Sukura A."/>
            <person name="Hirsch V."/>
            <person name="Kutty G."/>
            <person name="Liu Y."/>
            <person name="Peng L."/>
            <person name="Chen J."/>
            <person name="Song J."/>
            <person name="Weissenbacher-Lang C."/>
            <person name="Xu J."/>
            <person name="Upham N.S."/>
            <person name="Stajich J.E."/>
            <person name="Cuomo C.A."/>
            <person name="Cushion M.T."/>
            <person name="Kovacs J.A."/>
        </authorList>
    </citation>
    <scope>NUCLEOTIDE SEQUENCE</scope>
    <source>
        <strain evidence="4">2A</strain>
    </source>
</reference>
<dbReference type="InterPro" id="IPR009449">
    <property type="entry name" value="Sec2_N"/>
</dbReference>
<dbReference type="CDD" id="cd21044">
    <property type="entry name" value="Rab11BD_RAB3IP_like"/>
    <property type="match status" value="1"/>
</dbReference>
<evidence type="ECO:0000256" key="1">
    <source>
        <dbReference type="ARBA" id="ARBA00023054"/>
    </source>
</evidence>
<dbReference type="OrthoDB" id="1748564at2759"/>
<dbReference type="InterPro" id="IPR040351">
    <property type="entry name" value="RAB3IL/RAB3IP/Sec2"/>
</dbReference>
<keyword evidence="5" id="KW-1185">Reference proteome</keyword>
<accession>A0A899FW88</accession>
<feature type="domain" description="GDP/GTP exchange factor Sec2 N-terminal" evidence="3">
    <location>
        <begin position="32"/>
        <end position="170"/>
    </location>
</feature>
<evidence type="ECO:0000259" key="3">
    <source>
        <dbReference type="Pfam" id="PF06428"/>
    </source>
</evidence>